<keyword evidence="1" id="KW-0472">Membrane</keyword>
<accession>A0A9W6Q9A6</accession>
<sequence>MALRRRRQIAWTLRGLALLAALALLAGAFGARSGGLVEAERWFAHPVPLLGTAVVLVVVSLVVELEFRTRFSQIGCAVALVGLIVVSAPYVVLGLLLDGDGRPVDRKAHPDRPGLALTVTDVAFSIDPLYQVEVVTGTGWSARHWELGTWGEGTGHGYYRSAEWTGPDRITVTSDEETAVFVLDPVTGRPGAPRVTKH</sequence>
<keyword evidence="1" id="KW-1133">Transmembrane helix</keyword>
<organism evidence="2 3">
    <name type="scientific">Kitasatospora phosalacinea</name>
    <dbReference type="NCBI Taxonomy" id="2065"/>
    <lineage>
        <taxon>Bacteria</taxon>
        <taxon>Bacillati</taxon>
        <taxon>Actinomycetota</taxon>
        <taxon>Actinomycetes</taxon>
        <taxon>Kitasatosporales</taxon>
        <taxon>Streptomycetaceae</taxon>
        <taxon>Kitasatospora</taxon>
    </lineage>
</organism>
<reference evidence="2" key="1">
    <citation type="submission" date="2023-02" db="EMBL/GenBank/DDBJ databases">
        <title>Kitasatospora phosalacinea NBRC 14627.</title>
        <authorList>
            <person name="Ichikawa N."/>
            <person name="Sato H."/>
            <person name="Tonouchi N."/>
        </authorList>
    </citation>
    <scope>NUCLEOTIDE SEQUENCE</scope>
    <source>
        <strain evidence="2">NBRC 14627</strain>
    </source>
</reference>
<dbReference type="EMBL" id="BSSA01000009">
    <property type="protein sequence ID" value="GLW70914.1"/>
    <property type="molecule type" value="Genomic_DNA"/>
</dbReference>
<evidence type="ECO:0000313" key="3">
    <source>
        <dbReference type="Proteomes" id="UP001165041"/>
    </source>
</evidence>
<dbReference type="RefSeq" id="WP_285736722.1">
    <property type="nucleotide sequence ID" value="NZ_BSSA01000009.1"/>
</dbReference>
<name>A0A9W6Q9A6_9ACTN</name>
<feature type="transmembrane region" description="Helical" evidence="1">
    <location>
        <begin position="46"/>
        <end position="65"/>
    </location>
</feature>
<keyword evidence="1" id="KW-0812">Transmembrane</keyword>
<comment type="caution">
    <text evidence="2">The sequence shown here is derived from an EMBL/GenBank/DDBJ whole genome shotgun (WGS) entry which is preliminary data.</text>
</comment>
<dbReference type="Proteomes" id="UP001165041">
    <property type="component" value="Unassembled WGS sequence"/>
</dbReference>
<feature type="transmembrane region" description="Helical" evidence="1">
    <location>
        <begin position="77"/>
        <end position="97"/>
    </location>
</feature>
<evidence type="ECO:0000256" key="1">
    <source>
        <dbReference type="SAM" id="Phobius"/>
    </source>
</evidence>
<proteinExistence type="predicted"/>
<evidence type="ECO:0000313" key="2">
    <source>
        <dbReference type="EMBL" id="GLW70914.1"/>
    </source>
</evidence>
<protein>
    <submittedName>
        <fullName evidence="2">Uncharacterized protein</fullName>
    </submittedName>
</protein>
<dbReference type="AlphaFoldDB" id="A0A9W6Q9A6"/>
<gene>
    <name evidence="2" type="ORF">Kpho02_32130</name>
</gene>